<dbReference type="Gene3D" id="3.30.565.10">
    <property type="entry name" value="Histidine kinase-like ATPase, C-terminal domain"/>
    <property type="match status" value="1"/>
</dbReference>
<dbReference type="InterPro" id="IPR036890">
    <property type="entry name" value="HATPase_C_sf"/>
</dbReference>
<dbReference type="SUPFAM" id="SSF55874">
    <property type="entry name" value="ATPase domain of HSP90 chaperone/DNA topoisomerase II/histidine kinase"/>
    <property type="match status" value="1"/>
</dbReference>
<keyword evidence="3" id="KW-0812">Transmembrane</keyword>
<gene>
    <name evidence="5" type="primary">ypdA_9</name>
    <name evidence="5" type="ORF">ERS852407_01487</name>
</gene>
<dbReference type="InterPro" id="IPR010559">
    <property type="entry name" value="Sig_transdc_His_kin_internal"/>
</dbReference>
<dbReference type="AlphaFoldDB" id="A0A174B8C8"/>
<dbReference type="PANTHER" id="PTHR34220">
    <property type="entry name" value="SENSOR HISTIDINE KINASE YPDA"/>
    <property type="match status" value="1"/>
</dbReference>
<dbReference type="Proteomes" id="UP000095651">
    <property type="component" value="Unassembled WGS sequence"/>
</dbReference>
<evidence type="ECO:0000256" key="3">
    <source>
        <dbReference type="SAM" id="Phobius"/>
    </source>
</evidence>
<dbReference type="PROSITE" id="PS50109">
    <property type="entry name" value="HIS_KIN"/>
    <property type="match status" value="1"/>
</dbReference>
<evidence type="ECO:0000256" key="2">
    <source>
        <dbReference type="ARBA" id="ARBA00023012"/>
    </source>
</evidence>
<feature type="domain" description="Histidine kinase" evidence="4">
    <location>
        <begin position="456"/>
        <end position="565"/>
    </location>
</feature>
<dbReference type="Pfam" id="PF02518">
    <property type="entry name" value="HATPase_c"/>
    <property type="match status" value="1"/>
</dbReference>
<keyword evidence="1 5" id="KW-0418">Kinase</keyword>
<accession>A0A174B8C8</accession>
<keyword evidence="3" id="KW-1133">Transmembrane helix</keyword>
<evidence type="ECO:0000313" key="6">
    <source>
        <dbReference type="Proteomes" id="UP000095651"/>
    </source>
</evidence>
<dbReference type="InterPro" id="IPR003594">
    <property type="entry name" value="HATPase_dom"/>
</dbReference>
<organism evidence="5 6">
    <name type="scientific">Hungatella hathewayi</name>
    <dbReference type="NCBI Taxonomy" id="154046"/>
    <lineage>
        <taxon>Bacteria</taxon>
        <taxon>Bacillati</taxon>
        <taxon>Bacillota</taxon>
        <taxon>Clostridia</taxon>
        <taxon>Lachnospirales</taxon>
        <taxon>Lachnospiraceae</taxon>
        <taxon>Hungatella</taxon>
    </lineage>
</organism>
<dbReference type="PANTHER" id="PTHR34220:SF7">
    <property type="entry name" value="SENSOR HISTIDINE KINASE YPDA"/>
    <property type="match status" value="1"/>
</dbReference>
<evidence type="ECO:0000256" key="1">
    <source>
        <dbReference type="ARBA" id="ARBA00022777"/>
    </source>
</evidence>
<dbReference type="InterPro" id="IPR005467">
    <property type="entry name" value="His_kinase_dom"/>
</dbReference>
<feature type="transmembrane region" description="Helical" evidence="3">
    <location>
        <begin position="271"/>
        <end position="298"/>
    </location>
</feature>
<keyword evidence="3" id="KW-0472">Membrane</keyword>
<proteinExistence type="predicted"/>
<dbReference type="Gene3D" id="6.10.340.10">
    <property type="match status" value="1"/>
</dbReference>
<dbReference type="GO" id="GO:0000155">
    <property type="term" value="F:phosphorelay sensor kinase activity"/>
    <property type="evidence" value="ECO:0007669"/>
    <property type="project" value="InterPro"/>
</dbReference>
<dbReference type="SMART" id="SM00387">
    <property type="entry name" value="HATPase_c"/>
    <property type="match status" value="1"/>
</dbReference>
<dbReference type="Pfam" id="PF06580">
    <property type="entry name" value="His_kinase"/>
    <property type="match status" value="1"/>
</dbReference>
<protein>
    <submittedName>
        <fullName evidence="5">Multi-sensor signal transduction histidine kinase</fullName>
    </submittedName>
</protein>
<sequence>MKQKLKLLGNTTSGQIFISSMLVMAIAFLCIGGYLYKNMSGYILQQSSKYIEITVKQAQERFNSSLTEMDSSLQRLCNDLAVQTILNDYNQNASFSSESFSTLRLKTMNTINYADNLESIELYSKKAQIYPYTKEPLSAAIPETALALADEYNGKAVWLLSESESGGGHTIMAVKRILLADYAFEHGGYVVVHLKPDLMDSIAQDLNALGDCTLELTDCAGTRVSYGKTLKDMNPEAFERNYQLADSTSSYSGWTFSIYIPKELTSNDISWMSGIVIYGFLIGTGVFLICSLFIARMISKPLSDMRKSMVIADGKLQANDRHYSNSDINELNIHYNALVEKNNRLIEQVFEKELLRTKAEITALQSQVNPHFIINALESVYWSLIQKNDMDNAGILMAMAKLFQYILKGSDRITIDQELTFVEQYLQVEKFRFGDRLTWEYQVEPEVRSIQIPKLLIHPLVENSMKYAVETSSSPVHIVIRIVENGDGCVISVTDNGPGIDQETMERIQESFKNTNPVGSVSKSYGLANLYKRIRLYFEKSSELTIESEPGSRRTTVTMSIHTNNLS</sequence>
<evidence type="ECO:0000259" key="4">
    <source>
        <dbReference type="PROSITE" id="PS50109"/>
    </source>
</evidence>
<name>A0A174B8C8_9FIRM</name>
<keyword evidence="1 5" id="KW-0808">Transferase</keyword>
<keyword evidence="2" id="KW-0902">Two-component regulatory system</keyword>
<dbReference type="GO" id="GO:0016020">
    <property type="term" value="C:membrane"/>
    <property type="evidence" value="ECO:0007669"/>
    <property type="project" value="InterPro"/>
</dbReference>
<dbReference type="RefSeq" id="WP_055653912.1">
    <property type="nucleotide sequence ID" value="NZ_CABIXC010000003.1"/>
</dbReference>
<evidence type="ECO:0000313" key="5">
    <source>
        <dbReference type="EMBL" id="CUN96010.1"/>
    </source>
</evidence>
<dbReference type="InterPro" id="IPR050640">
    <property type="entry name" value="Bact_2-comp_sensor_kinase"/>
</dbReference>
<reference evidence="5 6" key="1">
    <citation type="submission" date="2015-09" db="EMBL/GenBank/DDBJ databases">
        <authorList>
            <consortium name="Pathogen Informatics"/>
        </authorList>
    </citation>
    <scope>NUCLEOTIDE SEQUENCE [LARGE SCALE GENOMIC DNA]</scope>
    <source>
        <strain evidence="5 6">2789STDY5608850</strain>
    </source>
</reference>
<dbReference type="EMBL" id="CYZE01000003">
    <property type="protein sequence ID" value="CUN96010.1"/>
    <property type="molecule type" value="Genomic_DNA"/>
</dbReference>
<feature type="transmembrane region" description="Helical" evidence="3">
    <location>
        <begin position="12"/>
        <end position="36"/>
    </location>
</feature>